<keyword evidence="2" id="KW-0472">Membrane</keyword>
<dbReference type="SUPFAM" id="SSF53300">
    <property type="entry name" value="vWA-like"/>
    <property type="match status" value="1"/>
</dbReference>
<evidence type="ECO:0000313" key="4">
    <source>
        <dbReference type="EMBL" id="QDU55245.1"/>
    </source>
</evidence>
<feature type="compositionally biased region" description="Low complexity" evidence="1">
    <location>
        <begin position="643"/>
        <end position="656"/>
    </location>
</feature>
<dbReference type="Gene3D" id="3.40.50.410">
    <property type="entry name" value="von Willebrand factor, type A domain"/>
    <property type="match status" value="1"/>
</dbReference>
<evidence type="ECO:0000256" key="1">
    <source>
        <dbReference type="SAM" id="MobiDB-lite"/>
    </source>
</evidence>
<gene>
    <name evidence="4" type="ORF">Pan181_14310</name>
</gene>
<organism evidence="4 5">
    <name type="scientific">Aeoliella mucimassa</name>
    <dbReference type="NCBI Taxonomy" id="2527972"/>
    <lineage>
        <taxon>Bacteria</taxon>
        <taxon>Pseudomonadati</taxon>
        <taxon>Planctomycetota</taxon>
        <taxon>Planctomycetia</taxon>
        <taxon>Pirellulales</taxon>
        <taxon>Lacipirellulaceae</taxon>
        <taxon>Aeoliella</taxon>
    </lineage>
</organism>
<dbReference type="EMBL" id="CP036278">
    <property type="protein sequence ID" value="QDU55245.1"/>
    <property type="molecule type" value="Genomic_DNA"/>
</dbReference>
<evidence type="ECO:0000259" key="3">
    <source>
        <dbReference type="PROSITE" id="PS50234"/>
    </source>
</evidence>
<protein>
    <submittedName>
        <fullName evidence="4">von Willebrand factor type A domain protein</fullName>
    </submittedName>
</protein>
<keyword evidence="2" id="KW-1133">Transmembrane helix</keyword>
<keyword evidence="2" id="KW-0812">Transmembrane</keyword>
<dbReference type="KEGG" id="amuc:Pan181_14310"/>
<proteinExistence type="predicted"/>
<sequence>MNLVQSLKTWWIDLTGGEELPIDRETISWLVSLVLHLAVLILLATLAYLIPVQDDFLLSTAPPEVEDLPPITEVEFTEFDPADIGTLGDDAMADAAAAAPERADFSEVLTEYEPQAFTGELPAMDADFTLTTAPTIDDRMLVKGSGNVGTTAASGAVDRITNEILLSLEQRPTLVIWLFDESGSLQPQREEIAQRFQRIYEELGIIEDSGNEAFKRNDDEAPLLTAVASFEANVTIHTKQPTSSLSDVQQAMQAIEEKAALIYSDQNAATGQENVFSAIGKVANQFRRYRTKSPQRNVMIVVFTDEAGNDYQYLDAAVDLCKKSVIPVYVVGVPAPFGRREAFVKYVDPDPSYDQSPQYVPVDQGPESLMAERVQLRYFGRNDEDERLESGFGPFGLSRITYETGGIYFSVHPNRREGHVSRRQTEAMATHIAMFFDPLIMRRYRPDYVSVDEYKRRLAKNSAKASLVQAATLSWTEQMEDIRLRFPKYDEAELARDLTLAQRAAAKLEPKLQQLTTMMKRGESDRDKISEPRWKAGFDLAMGRTLAAKVRTEGYNTMLAMAKQGMKFKNPRNDTWVLMPSDEVSTGSVLSNEADLARMYLERVVAEHEETPWAYLASKELETPFGWQWNETFTNVVARRENQNNNNNNPQPERMPNVPPKKPSRPVPKL</sequence>
<dbReference type="PROSITE" id="PS50234">
    <property type="entry name" value="VWFA"/>
    <property type="match status" value="1"/>
</dbReference>
<dbReference type="OrthoDB" id="239512at2"/>
<feature type="domain" description="VWFA" evidence="3">
    <location>
        <begin position="174"/>
        <end position="400"/>
    </location>
</feature>
<dbReference type="Proteomes" id="UP000315750">
    <property type="component" value="Chromosome"/>
</dbReference>
<name>A0A518AKJ0_9BACT</name>
<dbReference type="RefSeq" id="WP_145246124.1">
    <property type="nucleotide sequence ID" value="NZ_CP036278.1"/>
</dbReference>
<evidence type="ECO:0000256" key="2">
    <source>
        <dbReference type="SAM" id="Phobius"/>
    </source>
</evidence>
<keyword evidence="5" id="KW-1185">Reference proteome</keyword>
<accession>A0A518AKJ0</accession>
<dbReference type="AlphaFoldDB" id="A0A518AKJ0"/>
<reference evidence="4 5" key="1">
    <citation type="submission" date="2019-02" db="EMBL/GenBank/DDBJ databases">
        <title>Deep-cultivation of Planctomycetes and their phenomic and genomic characterization uncovers novel biology.</title>
        <authorList>
            <person name="Wiegand S."/>
            <person name="Jogler M."/>
            <person name="Boedeker C."/>
            <person name="Pinto D."/>
            <person name="Vollmers J."/>
            <person name="Rivas-Marin E."/>
            <person name="Kohn T."/>
            <person name="Peeters S.H."/>
            <person name="Heuer A."/>
            <person name="Rast P."/>
            <person name="Oberbeckmann S."/>
            <person name="Bunk B."/>
            <person name="Jeske O."/>
            <person name="Meyerdierks A."/>
            <person name="Storesund J.E."/>
            <person name="Kallscheuer N."/>
            <person name="Luecker S."/>
            <person name="Lage O.M."/>
            <person name="Pohl T."/>
            <person name="Merkel B.J."/>
            <person name="Hornburger P."/>
            <person name="Mueller R.-W."/>
            <person name="Bruemmer F."/>
            <person name="Labrenz M."/>
            <person name="Spormann A.M."/>
            <person name="Op den Camp H."/>
            <person name="Overmann J."/>
            <person name="Amann R."/>
            <person name="Jetten M.S.M."/>
            <person name="Mascher T."/>
            <person name="Medema M.H."/>
            <person name="Devos D.P."/>
            <person name="Kaster A.-K."/>
            <person name="Ovreas L."/>
            <person name="Rohde M."/>
            <person name="Galperin M.Y."/>
            <person name="Jogler C."/>
        </authorList>
    </citation>
    <scope>NUCLEOTIDE SEQUENCE [LARGE SCALE GENOMIC DNA]</scope>
    <source>
        <strain evidence="4 5">Pan181</strain>
    </source>
</reference>
<dbReference type="InterPro" id="IPR002035">
    <property type="entry name" value="VWF_A"/>
</dbReference>
<dbReference type="CDD" id="cd00198">
    <property type="entry name" value="vWFA"/>
    <property type="match status" value="1"/>
</dbReference>
<evidence type="ECO:0000313" key="5">
    <source>
        <dbReference type="Proteomes" id="UP000315750"/>
    </source>
</evidence>
<feature type="compositionally biased region" description="Pro residues" evidence="1">
    <location>
        <begin position="657"/>
        <end position="670"/>
    </location>
</feature>
<dbReference type="InterPro" id="IPR036465">
    <property type="entry name" value="vWFA_dom_sf"/>
</dbReference>
<feature type="region of interest" description="Disordered" evidence="1">
    <location>
        <begin position="639"/>
        <end position="670"/>
    </location>
</feature>
<dbReference type="Pfam" id="PF00092">
    <property type="entry name" value="VWA"/>
    <property type="match status" value="1"/>
</dbReference>
<feature type="transmembrane region" description="Helical" evidence="2">
    <location>
        <begin position="29"/>
        <end position="50"/>
    </location>
</feature>